<dbReference type="GO" id="GO:0017056">
    <property type="term" value="F:structural constituent of nuclear pore"/>
    <property type="evidence" value="ECO:0007669"/>
    <property type="project" value="TreeGrafter"/>
</dbReference>
<accession>A0AB34KMQ2</accession>
<dbReference type="InterPro" id="IPR021717">
    <property type="entry name" value="Nucleoporin_Nup160"/>
</dbReference>
<comment type="caution">
    <text evidence="7">The sequence shown here is derived from an EMBL/GenBank/DDBJ whole genome shotgun (WGS) entry which is preliminary data.</text>
</comment>
<dbReference type="RefSeq" id="XP_069228438.1">
    <property type="nucleotide sequence ID" value="XM_069374416.1"/>
</dbReference>
<keyword evidence="2" id="KW-0813">Transport</keyword>
<dbReference type="GeneID" id="96007254"/>
<evidence type="ECO:0000259" key="5">
    <source>
        <dbReference type="Pfam" id="PF21486"/>
    </source>
</evidence>
<keyword evidence="3" id="KW-0539">Nucleus</keyword>
<dbReference type="Proteomes" id="UP000803884">
    <property type="component" value="Unassembled WGS sequence"/>
</dbReference>
<dbReference type="AlphaFoldDB" id="A0AB34KMQ2"/>
<organism evidence="7 8">
    <name type="scientific">Cladosporium halotolerans</name>
    <dbReference type="NCBI Taxonomy" id="1052096"/>
    <lineage>
        <taxon>Eukaryota</taxon>
        <taxon>Fungi</taxon>
        <taxon>Dikarya</taxon>
        <taxon>Ascomycota</taxon>
        <taxon>Pezizomycotina</taxon>
        <taxon>Dothideomycetes</taxon>
        <taxon>Dothideomycetidae</taxon>
        <taxon>Cladosporiales</taxon>
        <taxon>Cladosporiaceae</taxon>
        <taxon>Cladosporium</taxon>
    </lineage>
</organism>
<evidence type="ECO:0000256" key="3">
    <source>
        <dbReference type="ARBA" id="ARBA00023242"/>
    </source>
</evidence>
<dbReference type="GO" id="GO:0005643">
    <property type="term" value="C:nuclear pore"/>
    <property type="evidence" value="ECO:0007669"/>
    <property type="project" value="UniProtKB-ARBA"/>
</dbReference>
<dbReference type="Pfam" id="PF11715">
    <property type="entry name" value="Beta-prop_Nup120_160"/>
    <property type="match status" value="1"/>
</dbReference>
<feature type="domain" description="Nucleoporin Nup120 helical" evidence="5">
    <location>
        <begin position="693"/>
        <end position="808"/>
    </location>
</feature>
<dbReference type="InterPro" id="IPR059141">
    <property type="entry name" value="Beta-prop_Nup120_160"/>
</dbReference>
<evidence type="ECO:0000313" key="7">
    <source>
        <dbReference type="EMBL" id="KAL1585332.1"/>
    </source>
</evidence>
<proteinExistence type="predicted"/>
<evidence type="ECO:0008006" key="9">
    <source>
        <dbReference type="Google" id="ProtNLM"/>
    </source>
</evidence>
<feature type="domain" description="Nucleoporin Nup120/160 beta-propeller" evidence="4">
    <location>
        <begin position="82"/>
        <end position="616"/>
    </location>
</feature>
<sequence>MARPATIPTLYQEVQLSPTPASPSSILTIDTTGNNSQALTLLGAGRKRGHDEISELNEESYARKHLASEASVFFRSKTRFPRSFLWRVLDDRRLLELQCVDLVHERSSSQKQGSLTFRIQVPADIVRGGVAFADPEETDALEVFVLTTANDLFTVTLKRDLLTRDVPPKEFDPATVVKKYTPSSLGFRYPFRLTASSSLEILISLHDGCLLRLERQPNDSATQWRETLYSEGGWTGTLKGLNPLKRRQAVRYGDRDIETNSATDLSKSPDGKYVWTITLDHYLKAWSTTTGKVVLQMDLLNEKPDRDGVKRQPRFVMTAEQAKILRIVRSPEQPGDGAVARMDEDGRYTVWVHSPKDHQFKIYEVSSSQTANGEEHLKCEDLQPRARLVPPVEEMLNTNIWHLEEFHVQTSPDTRDTQLWIRARSGALCKTFTVTFDLLEEDYEELTKSFRNGWTVVHTGSLTCERLREADDFPAPLGLGAETLATPTERWTSFLFSPGRFSAASIETALHTYRKRRNLVSRGDKSLNAFRAPLQERLVASVTKNITFARSPDDQPNYDQYQADVYAQWTGFYSILEDLHKRRTESVSLSYDHELALPWSVCTDAVAPVRANDDLELMSMNTDLLEGDRLQEIAPEIAQTIYNPKDTKAFAVTVLIAAAHDFRKSLSAEAQDVFKRLAYQDALVVDEEDASGLQGLYEKSDLGAEVTEEVFSSLEVNVTELEGLGSIDRQVFQQVLKRLDDTKPGLGRKNNLESCLYGDRFNVAVAQQSLRQNEIILLDLLALISFMAGDLEPSELHPDFAPRKLYAEIIKLLRQTAFRLWLANHTRMEPPQDEGAEPVETTLLESFFAGDWKRNAGAEDESEMPVLLTRWSKRWAYAVDLHKDLSGASCHVFSMLLQSELYDLAADFVKFMPTTPWSTYMQARLDVAMGDYDTAAAGFQEAAEGLAKPEKLPKGLPDTAGLLSADEQTYFRAGLSKYYQHVTAIFQRPAVFSYVADFAAEAMKHVHGAASLDADLARIDGKKSKTDSPAMDQINNTMDEIRLIKIRDMRSDIASQLFSALVKTGRFRESYDALRKCNGDLLKANLKLLIETCIKQDSVPALLELPFSEEHAADADAVLLALAKKSLASTSSATKPHHQLLYAFRTQRGDFRGAAEILYEHLERLRYGEARKYQDPEDETALQAYLLLINTLACCGEGEGWLLAEPIEGVHQAGQKRKLVTLEEVRRDYSAELDRRSDILQGRFPLVGGDEMDVF</sequence>
<comment type="subcellular location">
    <subcellularLocation>
        <location evidence="1">Nucleus</location>
    </subcellularLocation>
</comment>
<evidence type="ECO:0000256" key="2">
    <source>
        <dbReference type="ARBA" id="ARBA00022448"/>
    </source>
</evidence>
<evidence type="ECO:0000259" key="6">
    <source>
        <dbReference type="Pfam" id="PF23300"/>
    </source>
</evidence>
<dbReference type="PANTHER" id="PTHR21286">
    <property type="entry name" value="NUCLEAR PORE COMPLEX PROTEIN NUP160"/>
    <property type="match status" value="1"/>
</dbReference>
<dbReference type="InterPro" id="IPR048884">
    <property type="entry name" value="Nup120_helical"/>
</dbReference>
<dbReference type="Pfam" id="PF23300">
    <property type="entry name" value="HEAT_Nup120"/>
    <property type="match status" value="1"/>
</dbReference>
<dbReference type="PANTHER" id="PTHR21286:SF0">
    <property type="entry name" value="NUCLEAR PORE COMPLEX PROTEIN NUP160"/>
    <property type="match status" value="1"/>
</dbReference>
<feature type="domain" description="Nucleoporin nup120-like HEAT repeat" evidence="6">
    <location>
        <begin position="893"/>
        <end position="1094"/>
    </location>
</feature>
<name>A0AB34KMQ2_9PEZI</name>
<dbReference type="SUPFAM" id="SSF75011">
    <property type="entry name" value="3-carboxy-cis,cis-mucoante lactonizing enzyme"/>
    <property type="match status" value="1"/>
</dbReference>
<evidence type="ECO:0000256" key="1">
    <source>
        <dbReference type="ARBA" id="ARBA00004123"/>
    </source>
</evidence>
<dbReference type="InterPro" id="IPR056548">
    <property type="entry name" value="HEAT_Nup120"/>
</dbReference>
<evidence type="ECO:0000313" key="8">
    <source>
        <dbReference type="Proteomes" id="UP000803884"/>
    </source>
</evidence>
<protein>
    <recommendedName>
        <fullName evidence="9">Nucleoporin</fullName>
    </recommendedName>
</protein>
<dbReference type="EMBL" id="JAAQHG020000020">
    <property type="protein sequence ID" value="KAL1585332.1"/>
    <property type="molecule type" value="Genomic_DNA"/>
</dbReference>
<keyword evidence="8" id="KW-1185">Reference proteome</keyword>
<dbReference type="Pfam" id="PF21486">
    <property type="entry name" value="NUP120_helical"/>
    <property type="match status" value="1"/>
</dbReference>
<evidence type="ECO:0000259" key="4">
    <source>
        <dbReference type="Pfam" id="PF11715"/>
    </source>
</evidence>
<dbReference type="InterPro" id="IPR011047">
    <property type="entry name" value="Quinoprotein_ADH-like_sf"/>
</dbReference>
<reference evidence="7 8" key="1">
    <citation type="journal article" date="2020" name="Microbiol. Resour. Announc.">
        <title>Draft Genome Sequence of a Cladosporium Species Isolated from the Mesophotic Ascidian Didemnum maculosum.</title>
        <authorList>
            <person name="Gioti A."/>
            <person name="Siaperas R."/>
            <person name="Nikolaivits E."/>
            <person name="Le Goff G."/>
            <person name="Ouazzani J."/>
            <person name="Kotoulas G."/>
            <person name="Topakas E."/>
        </authorList>
    </citation>
    <scope>NUCLEOTIDE SEQUENCE [LARGE SCALE GENOMIC DNA]</scope>
    <source>
        <strain evidence="7 8">TM138-S3</strain>
    </source>
</reference>
<gene>
    <name evidence="7" type="ORF">WHR41_05811</name>
</gene>
<dbReference type="SUPFAM" id="SSF50998">
    <property type="entry name" value="Quinoprotein alcohol dehydrogenase-like"/>
    <property type="match status" value="1"/>
</dbReference>